<organism evidence="5 6">
    <name type="scientific">Afipia massiliensis</name>
    <dbReference type="NCBI Taxonomy" id="211460"/>
    <lineage>
        <taxon>Bacteria</taxon>
        <taxon>Pseudomonadati</taxon>
        <taxon>Pseudomonadota</taxon>
        <taxon>Alphaproteobacteria</taxon>
        <taxon>Hyphomicrobiales</taxon>
        <taxon>Nitrobacteraceae</taxon>
        <taxon>Afipia</taxon>
    </lineage>
</organism>
<evidence type="ECO:0000256" key="1">
    <source>
        <dbReference type="ARBA" id="ARBA00023015"/>
    </source>
</evidence>
<dbReference type="AlphaFoldDB" id="A0A840NC50"/>
<evidence type="ECO:0000313" key="5">
    <source>
        <dbReference type="EMBL" id="MBB5055231.1"/>
    </source>
</evidence>
<dbReference type="GO" id="GO:0003677">
    <property type="term" value="F:DNA binding"/>
    <property type="evidence" value="ECO:0007669"/>
    <property type="project" value="UniProtKB-KW"/>
</dbReference>
<dbReference type="CDD" id="cd07377">
    <property type="entry name" value="WHTH_GntR"/>
    <property type="match status" value="1"/>
</dbReference>
<dbReference type="Pfam" id="PF00392">
    <property type="entry name" value="GntR"/>
    <property type="match status" value="1"/>
</dbReference>
<dbReference type="PRINTS" id="PR00035">
    <property type="entry name" value="HTHGNTR"/>
</dbReference>
<protein>
    <submittedName>
        <fullName evidence="5">DNA-binding GntR family transcriptional regulator</fullName>
    </submittedName>
</protein>
<dbReference type="RefSeq" id="WP_019196025.1">
    <property type="nucleotide sequence ID" value="NZ_JACHIJ010000013.1"/>
</dbReference>
<proteinExistence type="predicted"/>
<comment type="caution">
    <text evidence="5">The sequence shown here is derived from an EMBL/GenBank/DDBJ whole genome shotgun (WGS) entry which is preliminary data.</text>
</comment>
<dbReference type="InterPro" id="IPR000524">
    <property type="entry name" value="Tscrpt_reg_HTH_GntR"/>
</dbReference>
<keyword evidence="1" id="KW-0805">Transcription regulation</keyword>
<evidence type="ECO:0000259" key="4">
    <source>
        <dbReference type="PROSITE" id="PS50949"/>
    </source>
</evidence>
<name>A0A840NC50_9BRAD</name>
<dbReference type="PANTHER" id="PTHR44846:SF1">
    <property type="entry name" value="MANNOSYL-D-GLYCERATE TRANSPORT_METABOLISM SYSTEM REPRESSOR MNGR-RELATED"/>
    <property type="match status" value="1"/>
</dbReference>
<keyword evidence="2 5" id="KW-0238">DNA-binding</keyword>
<dbReference type="InterPro" id="IPR028978">
    <property type="entry name" value="Chorismate_lyase_/UTRA_dom_sf"/>
</dbReference>
<dbReference type="GO" id="GO:0045892">
    <property type="term" value="P:negative regulation of DNA-templated transcription"/>
    <property type="evidence" value="ECO:0007669"/>
    <property type="project" value="TreeGrafter"/>
</dbReference>
<dbReference type="SUPFAM" id="SSF64288">
    <property type="entry name" value="Chorismate lyase-like"/>
    <property type="match status" value="1"/>
</dbReference>
<dbReference type="Gene3D" id="3.40.1410.10">
    <property type="entry name" value="Chorismate lyase-like"/>
    <property type="match status" value="1"/>
</dbReference>
<dbReference type="Pfam" id="PF07702">
    <property type="entry name" value="UTRA"/>
    <property type="match status" value="1"/>
</dbReference>
<dbReference type="Proteomes" id="UP000521227">
    <property type="component" value="Unassembled WGS sequence"/>
</dbReference>
<dbReference type="PANTHER" id="PTHR44846">
    <property type="entry name" value="MANNOSYL-D-GLYCERATE TRANSPORT/METABOLISM SYSTEM REPRESSOR MNGR-RELATED"/>
    <property type="match status" value="1"/>
</dbReference>
<feature type="domain" description="HTH gntR-type" evidence="4">
    <location>
        <begin position="17"/>
        <end position="85"/>
    </location>
</feature>
<reference evidence="5 6" key="1">
    <citation type="submission" date="2020-08" db="EMBL/GenBank/DDBJ databases">
        <title>Genomic Encyclopedia of Type Strains, Phase IV (KMG-IV): sequencing the most valuable type-strain genomes for metagenomic binning, comparative biology and taxonomic classification.</title>
        <authorList>
            <person name="Goeker M."/>
        </authorList>
    </citation>
    <scope>NUCLEOTIDE SEQUENCE [LARGE SCALE GENOMIC DNA]</scope>
    <source>
        <strain evidence="5 6">DSM 17498</strain>
    </source>
</reference>
<dbReference type="PROSITE" id="PS50949">
    <property type="entry name" value="HTH_GNTR"/>
    <property type="match status" value="1"/>
</dbReference>
<dbReference type="SUPFAM" id="SSF46785">
    <property type="entry name" value="Winged helix' DNA-binding domain"/>
    <property type="match status" value="1"/>
</dbReference>
<sequence>MAKLQRPLLPKGSGRHSLLYRDVAEKLRLRIASGKYLPNSKLPPLSDLVEEFKVSEISVRRALRELSYEGLVYGEQGRGIFIKPKSVIHRVFAADAEHTIGDEIERAGFKPTVKELKRDQIAADGEIASRLRIVQGTKIYRHQKLVYANEEPVSLHFLYLTDEMFERLKDQLNHGFAFAMLKRARLNVAKSRFGFASTALSAEYSALFEMPAGFPMGVVYFTPLSKSEKPFLTGTTIYRSDRFVFDVDVHA</sequence>
<dbReference type="InterPro" id="IPR036388">
    <property type="entry name" value="WH-like_DNA-bd_sf"/>
</dbReference>
<dbReference type="GO" id="GO:0003700">
    <property type="term" value="F:DNA-binding transcription factor activity"/>
    <property type="evidence" value="ECO:0007669"/>
    <property type="project" value="InterPro"/>
</dbReference>
<dbReference type="InterPro" id="IPR011663">
    <property type="entry name" value="UTRA"/>
</dbReference>
<dbReference type="SMART" id="SM00345">
    <property type="entry name" value="HTH_GNTR"/>
    <property type="match status" value="1"/>
</dbReference>
<dbReference type="InterPro" id="IPR036390">
    <property type="entry name" value="WH_DNA-bd_sf"/>
</dbReference>
<dbReference type="InterPro" id="IPR050679">
    <property type="entry name" value="Bact_HTH_transcr_reg"/>
</dbReference>
<dbReference type="SMART" id="SM00866">
    <property type="entry name" value="UTRA"/>
    <property type="match status" value="1"/>
</dbReference>
<evidence type="ECO:0000313" key="6">
    <source>
        <dbReference type="Proteomes" id="UP000521227"/>
    </source>
</evidence>
<gene>
    <name evidence="5" type="ORF">HNQ36_005242</name>
</gene>
<accession>A0A840NC50</accession>
<evidence type="ECO:0000256" key="3">
    <source>
        <dbReference type="ARBA" id="ARBA00023163"/>
    </source>
</evidence>
<dbReference type="Gene3D" id="1.10.10.10">
    <property type="entry name" value="Winged helix-like DNA-binding domain superfamily/Winged helix DNA-binding domain"/>
    <property type="match status" value="1"/>
</dbReference>
<dbReference type="EMBL" id="JACHIJ010000013">
    <property type="protein sequence ID" value="MBB5055231.1"/>
    <property type="molecule type" value="Genomic_DNA"/>
</dbReference>
<evidence type="ECO:0000256" key="2">
    <source>
        <dbReference type="ARBA" id="ARBA00023125"/>
    </source>
</evidence>
<keyword evidence="3" id="KW-0804">Transcription</keyword>